<evidence type="ECO:0000256" key="9">
    <source>
        <dbReference type="ARBA" id="ARBA00022840"/>
    </source>
</evidence>
<dbReference type="STRING" id="159292.SAMN05192546_102343"/>
<dbReference type="InterPro" id="IPR036890">
    <property type="entry name" value="HATPase_C_sf"/>
</dbReference>
<name>A0A1H3KFU3_9FIRM</name>
<dbReference type="PRINTS" id="PR00344">
    <property type="entry name" value="BCTRLSENSOR"/>
</dbReference>
<dbReference type="CDD" id="cd16922">
    <property type="entry name" value="HATPase_EvgS-ArcB-TorS-like"/>
    <property type="match status" value="1"/>
</dbReference>
<comment type="catalytic activity">
    <reaction evidence="1">
        <text>ATP + protein L-histidine = ADP + protein N-phospho-L-histidine.</text>
        <dbReference type="EC" id="2.7.13.3"/>
    </reaction>
</comment>
<keyword evidence="20" id="KW-1185">Reference proteome</keyword>
<dbReference type="Proteomes" id="UP000199230">
    <property type="component" value="Unassembled WGS sequence"/>
</dbReference>
<evidence type="ECO:0000256" key="1">
    <source>
        <dbReference type="ARBA" id="ARBA00000085"/>
    </source>
</evidence>
<dbReference type="SUPFAM" id="SSF47384">
    <property type="entry name" value="Homodimeric domain of signal transducing histidine kinase"/>
    <property type="match status" value="1"/>
</dbReference>
<dbReference type="InterPro" id="IPR029016">
    <property type="entry name" value="GAF-like_dom_sf"/>
</dbReference>
<comment type="function">
    <text evidence="11">May play the central regulatory role in sporulation. It may be an element of the effector pathway responsible for the activation of sporulation genes in response to nutritional stress. Spo0A may act in concert with spo0H (a sigma factor) to control the expression of some genes that are critical to the sporulation process.</text>
</comment>
<keyword evidence="6" id="KW-0808">Transferase</keyword>
<gene>
    <name evidence="19" type="ORF">SAMN05192546_102343</name>
</gene>
<dbReference type="InterPro" id="IPR003018">
    <property type="entry name" value="GAF"/>
</dbReference>
<feature type="domain" description="Response regulatory" evidence="18">
    <location>
        <begin position="465"/>
        <end position="585"/>
    </location>
</feature>
<keyword evidence="8" id="KW-0418">Kinase</keyword>
<dbReference type="PROSITE" id="PS50109">
    <property type="entry name" value="HIS_KIN"/>
    <property type="match status" value="1"/>
</dbReference>
<dbReference type="InterPro" id="IPR036097">
    <property type="entry name" value="HisK_dim/P_sf"/>
</dbReference>
<dbReference type="SUPFAM" id="SSF52172">
    <property type="entry name" value="CheY-like"/>
    <property type="match status" value="2"/>
</dbReference>
<dbReference type="SMART" id="SM00448">
    <property type="entry name" value="REC"/>
    <property type="match status" value="2"/>
</dbReference>
<dbReference type="EMBL" id="FNPV01000002">
    <property type="protein sequence ID" value="SDY51003.1"/>
    <property type="molecule type" value="Genomic_DNA"/>
</dbReference>
<dbReference type="SMART" id="SM00065">
    <property type="entry name" value="GAF"/>
    <property type="match status" value="1"/>
</dbReference>
<dbReference type="EC" id="2.7.13.3" evidence="3"/>
<evidence type="ECO:0000256" key="12">
    <source>
        <dbReference type="ARBA" id="ARBA00064003"/>
    </source>
</evidence>
<evidence type="ECO:0000256" key="16">
    <source>
        <dbReference type="SAM" id="Coils"/>
    </source>
</evidence>
<dbReference type="InterPro" id="IPR003661">
    <property type="entry name" value="HisK_dim/P_dom"/>
</dbReference>
<feature type="modified residue" description="4-aspartylphosphate" evidence="15">
    <location>
        <position position="659"/>
    </location>
</feature>
<dbReference type="CDD" id="cd17546">
    <property type="entry name" value="REC_hyHK_CKI1_RcsC-like"/>
    <property type="match status" value="1"/>
</dbReference>
<dbReference type="Gene3D" id="3.40.50.2300">
    <property type="match status" value="2"/>
</dbReference>
<evidence type="ECO:0000313" key="19">
    <source>
        <dbReference type="EMBL" id="SDY51003.1"/>
    </source>
</evidence>
<dbReference type="InterPro" id="IPR011006">
    <property type="entry name" value="CheY-like_superfamily"/>
</dbReference>
<dbReference type="InterPro" id="IPR003594">
    <property type="entry name" value="HATPase_dom"/>
</dbReference>
<comment type="similarity">
    <text evidence="2">In the N-terminal section; belongs to the phytochrome family.</text>
</comment>
<evidence type="ECO:0000256" key="5">
    <source>
        <dbReference type="ARBA" id="ARBA00022553"/>
    </source>
</evidence>
<evidence type="ECO:0000256" key="7">
    <source>
        <dbReference type="ARBA" id="ARBA00022741"/>
    </source>
</evidence>
<evidence type="ECO:0000256" key="15">
    <source>
        <dbReference type="PROSITE-ProRule" id="PRU00169"/>
    </source>
</evidence>
<dbReference type="Pfam" id="PF00512">
    <property type="entry name" value="HisKA"/>
    <property type="match status" value="1"/>
</dbReference>
<dbReference type="InterPro" id="IPR004358">
    <property type="entry name" value="Sig_transdc_His_kin-like_C"/>
</dbReference>
<dbReference type="GO" id="GO:0000155">
    <property type="term" value="F:phosphorelay sensor kinase activity"/>
    <property type="evidence" value="ECO:0007669"/>
    <property type="project" value="InterPro"/>
</dbReference>
<evidence type="ECO:0000256" key="10">
    <source>
        <dbReference type="ARBA" id="ARBA00023012"/>
    </source>
</evidence>
<dbReference type="Pfam" id="PF02518">
    <property type="entry name" value="HATPase_c"/>
    <property type="match status" value="1"/>
</dbReference>
<proteinExistence type="inferred from homology"/>
<dbReference type="GO" id="GO:0005524">
    <property type="term" value="F:ATP binding"/>
    <property type="evidence" value="ECO:0007669"/>
    <property type="project" value="UniProtKB-KW"/>
</dbReference>
<evidence type="ECO:0000256" key="4">
    <source>
        <dbReference type="ARBA" id="ARBA00018672"/>
    </source>
</evidence>
<comment type="subunit">
    <text evidence="12">At low DSF concentrations, interacts with RpfF.</text>
</comment>
<dbReference type="Pfam" id="PF00072">
    <property type="entry name" value="Response_reg"/>
    <property type="match status" value="2"/>
</dbReference>
<keyword evidence="10" id="KW-0902">Two-component regulatory system</keyword>
<keyword evidence="5 15" id="KW-0597">Phosphoprotein</keyword>
<dbReference type="SMART" id="SM00388">
    <property type="entry name" value="HisKA"/>
    <property type="match status" value="1"/>
</dbReference>
<keyword evidence="16" id="KW-0175">Coiled coil</keyword>
<dbReference type="Gene3D" id="3.30.450.40">
    <property type="match status" value="1"/>
</dbReference>
<dbReference type="FunFam" id="1.10.287.130:FF:000002">
    <property type="entry name" value="Two-component osmosensing histidine kinase"/>
    <property type="match status" value="1"/>
</dbReference>
<dbReference type="Gene3D" id="3.30.565.10">
    <property type="entry name" value="Histidine kinase-like ATPase, C-terminal domain"/>
    <property type="match status" value="1"/>
</dbReference>
<evidence type="ECO:0000256" key="3">
    <source>
        <dbReference type="ARBA" id="ARBA00012438"/>
    </source>
</evidence>
<evidence type="ECO:0000256" key="14">
    <source>
        <dbReference type="ARBA" id="ARBA00074306"/>
    </source>
</evidence>
<feature type="coiled-coil region" evidence="16">
    <location>
        <begin position="198"/>
        <end position="225"/>
    </location>
</feature>
<evidence type="ECO:0000259" key="18">
    <source>
        <dbReference type="PROSITE" id="PS50110"/>
    </source>
</evidence>
<evidence type="ECO:0000256" key="8">
    <source>
        <dbReference type="ARBA" id="ARBA00022777"/>
    </source>
</evidence>
<evidence type="ECO:0000256" key="11">
    <source>
        <dbReference type="ARBA" id="ARBA00024867"/>
    </source>
</evidence>
<dbReference type="SMART" id="SM00387">
    <property type="entry name" value="HATPase_c"/>
    <property type="match status" value="1"/>
</dbReference>
<dbReference type="SUPFAM" id="SSF55874">
    <property type="entry name" value="ATPase domain of HSP90 chaperone/DNA topoisomerase II/histidine kinase"/>
    <property type="match status" value="1"/>
</dbReference>
<accession>A0A1H3KFU3</accession>
<evidence type="ECO:0000256" key="6">
    <source>
        <dbReference type="ARBA" id="ARBA00022679"/>
    </source>
</evidence>
<evidence type="ECO:0000256" key="2">
    <source>
        <dbReference type="ARBA" id="ARBA00006402"/>
    </source>
</evidence>
<comment type="caution">
    <text evidence="15">Lacks conserved residue(s) required for the propagation of feature annotation.</text>
</comment>
<sequence length="734" mass="83725">MEDKNNEIKKNMSLEEEISRRRELEKKLNNQLEFQSLMISLSNSFINTTLIDIDNAIEQALASVAVFARVDRAFLIRYSFQNNSMKMTHEWRRSGLGLQKNGWAEERLEEYWEDLVVTHQEGDKVYIPGPEYLSSNSKLRKRMEEQQIRNLVTVPLMNNVQCYGFIGFESVVTEKNWRQNEIDLLGILAELFSNATTKILREEELVEARKQAEEANQTKSQFLANMSHEIRTPMNAIIGFVDLLSRTNLDQEQQSYLEEVATASDALLYLINDILDYSKIEAGKMTLDHQVMDVHRVVESAAFLFSLKAVEKETEMIVYIHPEVPTSVRGDTGKIQQMLNNLVSNAVKFTDQGEVLIELKVAERKESKIFLEFAVKDTGIGINLKNQKRLFDIFVQADGTATRQHGGTGLGLAITKKLAELQEGTIQLDSEPQKGSVFSFTIPFEYHDDARVEKKKTFGMGEGLRAMIVDPNDTSRLVLAAYLKEYNSDVREVQKTEKTLEILESLEISDLPELIFINHQKSGDEGLSLANRIKNTAKWSRIKIILIASASTASNVSKKLEGVCEGVVSKPVRRWELWQVTEKAIGKFKQEKMEGRTASKPSFFDNTYSEVLLVEDMESNQRLAMITLRQIGFSVELARNGKEAVEKSKLKKYGLILMDCQMPVMDGYEATRQIRKKDNLNQDTLVIALTAHALEGERQKCMEAGMDDYLTKPFKRHTLEKKLQQVTQANRARE</sequence>
<evidence type="ECO:0000313" key="20">
    <source>
        <dbReference type="Proteomes" id="UP000199230"/>
    </source>
</evidence>
<dbReference type="AlphaFoldDB" id="A0A1H3KFU3"/>
<feature type="domain" description="Histidine kinase" evidence="17">
    <location>
        <begin position="225"/>
        <end position="446"/>
    </location>
</feature>
<dbReference type="SUPFAM" id="SSF55781">
    <property type="entry name" value="GAF domain-like"/>
    <property type="match status" value="1"/>
</dbReference>
<dbReference type="InterPro" id="IPR005467">
    <property type="entry name" value="His_kinase_dom"/>
</dbReference>
<feature type="domain" description="Response regulatory" evidence="18">
    <location>
        <begin position="610"/>
        <end position="727"/>
    </location>
</feature>
<evidence type="ECO:0000259" key="17">
    <source>
        <dbReference type="PROSITE" id="PS50109"/>
    </source>
</evidence>
<dbReference type="CDD" id="cd00082">
    <property type="entry name" value="HisKA"/>
    <property type="match status" value="1"/>
</dbReference>
<dbReference type="FunFam" id="3.30.565.10:FF:000010">
    <property type="entry name" value="Sensor histidine kinase RcsC"/>
    <property type="match status" value="1"/>
</dbReference>
<reference evidence="19 20" key="1">
    <citation type="submission" date="2016-10" db="EMBL/GenBank/DDBJ databases">
        <authorList>
            <person name="de Groot N.N."/>
        </authorList>
    </citation>
    <scope>NUCLEOTIDE SEQUENCE [LARGE SCALE GENOMIC DNA]</scope>
    <source>
        <strain evidence="19 20">APO</strain>
    </source>
</reference>
<keyword evidence="9" id="KW-0067">ATP-binding</keyword>
<organism evidence="19 20">
    <name type="scientific">Tindallia californiensis</name>
    <dbReference type="NCBI Taxonomy" id="159292"/>
    <lineage>
        <taxon>Bacteria</taxon>
        <taxon>Bacillati</taxon>
        <taxon>Bacillota</taxon>
        <taxon>Clostridia</taxon>
        <taxon>Peptostreptococcales</taxon>
        <taxon>Tindalliaceae</taxon>
        <taxon>Tindallia</taxon>
    </lineage>
</organism>
<dbReference type="PANTHER" id="PTHR45339:SF5">
    <property type="entry name" value="HISTIDINE KINASE"/>
    <property type="match status" value="1"/>
</dbReference>
<dbReference type="RefSeq" id="WP_176968245.1">
    <property type="nucleotide sequence ID" value="NZ_FNPV01000002.1"/>
</dbReference>
<dbReference type="Pfam" id="PF01590">
    <property type="entry name" value="GAF"/>
    <property type="match status" value="1"/>
</dbReference>
<evidence type="ECO:0000256" key="13">
    <source>
        <dbReference type="ARBA" id="ARBA00068150"/>
    </source>
</evidence>
<keyword evidence="7" id="KW-0547">Nucleotide-binding</keyword>
<dbReference type="PANTHER" id="PTHR45339">
    <property type="entry name" value="HYBRID SIGNAL TRANSDUCTION HISTIDINE KINASE J"/>
    <property type="match status" value="1"/>
</dbReference>
<dbReference type="Gene3D" id="1.10.287.130">
    <property type="match status" value="1"/>
</dbReference>
<dbReference type="InterPro" id="IPR001789">
    <property type="entry name" value="Sig_transdc_resp-reg_receiver"/>
</dbReference>
<protein>
    <recommendedName>
        <fullName evidence="14">Circadian input-output histidine kinase CikA</fullName>
        <ecNumber evidence="3">2.7.13.3</ecNumber>
    </recommendedName>
    <alternativeName>
        <fullName evidence="13">Sensory/regulatory protein RpfC</fullName>
    </alternativeName>
    <alternativeName>
        <fullName evidence="4">Stage 0 sporulation protein A homolog</fullName>
    </alternativeName>
</protein>
<dbReference type="PROSITE" id="PS50110">
    <property type="entry name" value="RESPONSE_REGULATORY"/>
    <property type="match status" value="2"/>
</dbReference>